<dbReference type="EMBL" id="CP114040">
    <property type="protein sequence ID" value="WAS95374.1"/>
    <property type="molecule type" value="Genomic_DNA"/>
</dbReference>
<feature type="compositionally biased region" description="Polar residues" evidence="1">
    <location>
        <begin position="7"/>
        <end position="20"/>
    </location>
</feature>
<feature type="region of interest" description="Disordered" evidence="1">
    <location>
        <begin position="1"/>
        <end position="20"/>
    </location>
</feature>
<evidence type="ECO:0000313" key="3">
    <source>
        <dbReference type="Proteomes" id="UP001164459"/>
    </source>
</evidence>
<keyword evidence="3" id="KW-1185">Reference proteome</keyword>
<feature type="region of interest" description="Disordered" evidence="1">
    <location>
        <begin position="46"/>
        <end position="68"/>
    </location>
</feature>
<reference evidence="2" key="1">
    <citation type="submission" date="2022-11" db="EMBL/GenBank/DDBJ databases">
        <title>Minimal conservation of predation-associated metabolite biosynthetic gene clusters underscores biosynthetic potential of Myxococcota including descriptions for ten novel species: Archangium lansinium sp. nov., Myxococcus landrumus sp. nov., Nannocystis bai.</title>
        <authorList>
            <person name="Ahearne A."/>
            <person name="Stevens C."/>
            <person name="Dowd S."/>
        </authorList>
    </citation>
    <scope>NUCLEOTIDE SEQUENCE</scope>
    <source>
        <strain evidence="2">Fl3</strain>
    </source>
</reference>
<sequence>MIDGSTHKTTATFNSSAYGPSINVSLNQMNVGEYFHNKLHVFDPSSNIGAGPYETATDSTNGRTTPPT</sequence>
<name>A0ABY7H8L2_9BACT</name>
<organism evidence="2 3">
    <name type="scientific">Nannocystis punicea</name>
    <dbReference type="NCBI Taxonomy" id="2995304"/>
    <lineage>
        <taxon>Bacteria</taxon>
        <taxon>Pseudomonadati</taxon>
        <taxon>Myxococcota</taxon>
        <taxon>Polyangia</taxon>
        <taxon>Nannocystales</taxon>
        <taxon>Nannocystaceae</taxon>
        <taxon>Nannocystis</taxon>
    </lineage>
</organism>
<feature type="compositionally biased region" description="Polar residues" evidence="1">
    <location>
        <begin position="56"/>
        <end position="68"/>
    </location>
</feature>
<dbReference type="RefSeq" id="WP_269037706.1">
    <property type="nucleotide sequence ID" value="NZ_CP114040.1"/>
</dbReference>
<dbReference type="Proteomes" id="UP001164459">
    <property type="component" value="Chromosome"/>
</dbReference>
<protein>
    <submittedName>
        <fullName evidence="2">Uncharacterized protein</fullName>
    </submittedName>
</protein>
<evidence type="ECO:0000313" key="2">
    <source>
        <dbReference type="EMBL" id="WAS95374.1"/>
    </source>
</evidence>
<gene>
    <name evidence="2" type="ORF">O0S08_04375</name>
</gene>
<accession>A0ABY7H8L2</accession>
<proteinExistence type="predicted"/>
<evidence type="ECO:0000256" key="1">
    <source>
        <dbReference type="SAM" id="MobiDB-lite"/>
    </source>
</evidence>